<gene>
    <name evidence="2" type="ORF">BA177_08465</name>
</gene>
<dbReference type="EMBL" id="CP016268">
    <property type="protein sequence ID" value="ANO53107.1"/>
    <property type="molecule type" value="Genomic_DNA"/>
</dbReference>
<reference evidence="2 3" key="1">
    <citation type="submission" date="2016-06" db="EMBL/GenBank/DDBJ databases">
        <title>Complete genome sequence of a deep-branching marine Gamma Proteobacterium Woeseia oceani type strain XK5.</title>
        <authorList>
            <person name="Mu D."/>
            <person name="Du Z."/>
        </authorList>
    </citation>
    <scope>NUCLEOTIDE SEQUENCE [LARGE SCALE GENOMIC DNA]</scope>
    <source>
        <strain evidence="2 3">XK5</strain>
    </source>
</reference>
<dbReference type="InterPro" id="IPR001036">
    <property type="entry name" value="Acrflvin-R"/>
</dbReference>
<dbReference type="PRINTS" id="PR00702">
    <property type="entry name" value="ACRIFLAVINRP"/>
</dbReference>
<evidence type="ECO:0000256" key="1">
    <source>
        <dbReference type="SAM" id="Phobius"/>
    </source>
</evidence>
<dbReference type="Gene3D" id="1.20.1640.10">
    <property type="entry name" value="Multidrug efflux transporter AcrB transmembrane domain"/>
    <property type="match status" value="2"/>
</dbReference>
<feature type="transmembrane region" description="Helical" evidence="1">
    <location>
        <begin position="884"/>
        <end position="903"/>
    </location>
</feature>
<dbReference type="InterPro" id="IPR027463">
    <property type="entry name" value="AcrB_DN_DC_subdom"/>
</dbReference>
<organism evidence="2 3">
    <name type="scientific">Woeseia oceani</name>
    <dbReference type="NCBI Taxonomy" id="1548547"/>
    <lineage>
        <taxon>Bacteria</taxon>
        <taxon>Pseudomonadati</taxon>
        <taxon>Pseudomonadota</taxon>
        <taxon>Gammaproteobacteria</taxon>
        <taxon>Woeseiales</taxon>
        <taxon>Woeseiaceae</taxon>
        <taxon>Woeseia</taxon>
    </lineage>
</organism>
<keyword evidence="1" id="KW-0812">Transmembrane</keyword>
<feature type="transmembrane region" description="Helical" evidence="1">
    <location>
        <begin position="910"/>
        <end position="930"/>
    </location>
</feature>
<dbReference type="SUPFAM" id="SSF82866">
    <property type="entry name" value="Multidrug efflux transporter AcrB transmembrane domain"/>
    <property type="match status" value="2"/>
</dbReference>
<keyword evidence="1" id="KW-1133">Transmembrane helix</keyword>
<feature type="transmembrane region" description="Helical" evidence="1">
    <location>
        <begin position="433"/>
        <end position="453"/>
    </location>
</feature>
<proteinExistence type="predicted"/>
<dbReference type="RefSeq" id="WP_068619120.1">
    <property type="nucleotide sequence ID" value="NZ_CP016268.1"/>
</dbReference>
<keyword evidence="3" id="KW-1185">Reference proteome</keyword>
<feature type="transmembrane region" description="Helical" evidence="1">
    <location>
        <begin position="1013"/>
        <end position="1038"/>
    </location>
</feature>
<dbReference type="AlphaFoldDB" id="A0A193LKR3"/>
<dbReference type="Gene3D" id="3.30.70.1430">
    <property type="entry name" value="Multidrug efflux transporter AcrB pore domain"/>
    <property type="match status" value="2"/>
</dbReference>
<feature type="transmembrane region" description="Helical" evidence="1">
    <location>
        <begin position="550"/>
        <end position="570"/>
    </location>
</feature>
<feature type="transmembrane region" description="Helical" evidence="1">
    <location>
        <begin position="936"/>
        <end position="961"/>
    </location>
</feature>
<dbReference type="Proteomes" id="UP000092695">
    <property type="component" value="Chromosome"/>
</dbReference>
<dbReference type="SUPFAM" id="SSF82714">
    <property type="entry name" value="Multidrug efflux transporter AcrB TolC docking domain, DN and DC subdomains"/>
    <property type="match status" value="2"/>
</dbReference>
<feature type="transmembrane region" description="Helical" evidence="1">
    <location>
        <begin position="344"/>
        <end position="377"/>
    </location>
</feature>
<dbReference type="STRING" id="1548547.BA177_08465"/>
<name>A0A193LKR3_9GAMM</name>
<protein>
    <recommendedName>
        <fullName evidence="4">Acriflavin resistance protein</fullName>
    </recommendedName>
</protein>
<sequence>MTTSKTGAIAWFASNHVAANLLMFMIIVFGIASAFTIRKQTTPDFELNNVQIRVSYLGAAPQEVEEGVVIKIEEAIQDVEGIVKIISNAYEGMGIVTAEIESGADLNEVLSEIKVRVDAISTFPALTEKPVVAKQEIPIHVVFLSIYGDMDEFARKTLAQQVREELMALPAVNQVQVLGDRPYEISVEVSEQTLREYGLTMSEISQAIQSSSVDLPGGSIKSTSGDILLRTEGQAYTGDEFDQIVLRTFTDGTRLTLGDVATVRDAFAESMDFGRFDGEPTAVLRVLASGGQNELDTAAAVEEYIADKRLSLPAGVQIDTWVDRSHYLKGRLDMMMTNMFQGALLVFVILALFLRLKVAFWVIVGIPVTFFGALWLLPHGPWPVTVNMISLFGFILVLGIVVDDAIIIGESIYTSVRADGHTLDNVIDGARRVAVAATFGVLTTIAAFAPLLFLDGIFAPFFEAMSMVVILCLLFSLVESKLILPSHLARATIKPVDEAAIFRPYSEMQRRERVSRFFQRLQRRVQHGLQFVVQRWYLPMLGRAVDNRGLTISIFLAVLIVTIGLMRGGVARVVMFPDVPGDFIQAELTMNSGTAPERRNEVLLEIEQALLDINAEYASAHPDSMAPIHHVGVFTNGDTSGVLFVELPLDEDRPLEGRAVTDLWRERVGEIPGVKELDFSSGDNIGGGAPLSFNLTGSNYAALERAAAELEQHLSGYDGVFDVRNSVDHGAEEIRLQIKPEAEALGLTMASLGRQVRQAFYGEEAQRIQRGKDEVKVMVRYPREDRRSVADLENMRIRTPAGDEIPFADVAEIEFGQGYSSINRQNRKRVVSVSADVDPDLVEPGVMIQEISTDYMPGLVSRHAGVSFELDGASREEVELGQSLAKASAAALFLIFALIAIPLRSYSQPLIIMSVIPFGLVGAVIGHILLDTAISMFSVFGLVALAGVVVNDSLIMIDFVNSARKEGHSARDAVIQSGTQRFRAIVLTSLTTAFGLMPIIFERSVQAQFVIPMAISLSFGILFATVITLFLVPALYLAQIDLRRGARYLIDLLLGREQPPTTPSTAAR</sequence>
<dbReference type="GO" id="GO:0005886">
    <property type="term" value="C:plasma membrane"/>
    <property type="evidence" value="ECO:0007669"/>
    <property type="project" value="TreeGrafter"/>
</dbReference>
<dbReference type="GO" id="GO:0042910">
    <property type="term" value="F:xenobiotic transmembrane transporter activity"/>
    <property type="evidence" value="ECO:0007669"/>
    <property type="project" value="TreeGrafter"/>
</dbReference>
<dbReference type="Gene3D" id="3.30.70.1320">
    <property type="entry name" value="Multidrug efflux transporter AcrB pore domain like"/>
    <property type="match status" value="1"/>
</dbReference>
<evidence type="ECO:0000313" key="3">
    <source>
        <dbReference type="Proteomes" id="UP000092695"/>
    </source>
</evidence>
<feature type="transmembrane region" description="Helical" evidence="1">
    <location>
        <begin position="389"/>
        <end position="413"/>
    </location>
</feature>
<dbReference type="OrthoDB" id="5287122at2"/>
<feature type="transmembrane region" description="Helical" evidence="1">
    <location>
        <begin position="17"/>
        <end position="37"/>
    </location>
</feature>
<evidence type="ECO:0000313" key="2">
    <source>
        <dbReference type="EMBL" id="ANO53107.1"/>
    </source>
</evidence>
<dbReference type="PANTHER" id="PTHR32063:SF33">
    <property type="entry name" value="RND SUPERFAMILY EFFLUX PUMP PERMEASE COMPONENT"/>
    <property type="match status" value="1"/>
</dbReference>
<dbReference type="Gene3D" id="3.30.2090.10">
    <property type="entry name" value="Multidrug efflux transporter AcrB TolC docking domain, DN and DC subdomains"/>
    <property type="match status" value="2"/>
</dbReference>
<accession>A0A193LKR3</accession>
<evidence type="ECO:0008006" key="4">
    <source>
        <dbReference type="Google" id="ProtNLM"/>
    </source>
</evidence>
<dbReference type="KEGG" id="woc:BA177_08465"/>
<keyword evidence="1" id="KW-0472">Membrane</keyword>
<dbReference type="Gene3D" id="3.30.70.1440">
    <property type="entry name" value="Multidrug efflux transporter AcrB pore domain"/>
    <property type="match status" value="1"/>
</dbReference>
<dbReference type="SUPFAM" id="SSF82693">
    <property type="entry name" value="Multidrug efflux transporter AcrB pore domain, PN1, PN2, PC1 and PC2 subdomains"/>
    <property type="match status" value="2"/>
</dbReference>
<feature type="transmembrane region" description="Helical" evidence="1">
    <location>
        <begin position="459"/>
        <end position="478"/>
    </location>
</feature>
<feature type="transmembrane region" description="Helical" evidence="1">
    <location>
        <begin position="982"/>
        <end position="1001"/>
    </location>
</feature>
<dbReference type="PANTHER" id="PTHR32063">
    <property type="match status" value="1"/>
</dbReference>
<dbReference type="Pfam" id="PF00873">
    <property type="entry name" value="ACR_tran"/>
    <property type="match status" value="1"/>
</dbReference>